<dbReference type="SUPFAM" id="SSF56281">
    <property type="entry name" value="Metallo-hydrolase/oxidoreductase"/>
    <property type="match status" value="1"/>
</dbReference>
<comment type="caution">
    <text evidence="1">The sequence shown here is derived from an EMBL/GenBank/DDBJ whole genome shotgun (WGS) entry which is preliminary data.</text>
</comment>
<evidence type="ECO:0008006" key="3">
    <source>
        <dbReference type="Google" id="ProtNLM"/>
    </source>
</evidence>
<dbReference type="OrthoDB" id="421671at2759"/>
<reference evidence="1" key="1">
    <citation type="submission" date="2019-04" db="EMBL/GenBank/DDBJ databases">
        <title>Sequencing of skin fungus with MAO and IRED activity.</title>
        <authorList>
            <person name="Marsaioli A.J."/>
            <person name="Bonatto J.M.C."/>
            <person name="Reis Junior O."/>
        </authorList>
    </citation>
    <scope>NUCLEOTIDE SEQUENCE</scope>
    <source>
        <strain evidence="1">30M1</strain>
    </source>
</reference>
<protein>
    <recommendedName>
        <fullName evidence="3">DUF4336 domain-containing protein</fullName>
    </recommendedName>
</protein>
<organism evidence="1 2">
    <name type="scientific">Curvularia kusanoi</name>
    <name type="common">Cochliobolus kusanoi</name>
    <dbReference type="NCBI Taxonomy" id="90978"/>
    <lineage>
        <taxon>Eukaryota</taxon>
        <taxon>Fungi</taxon>
        <taxon>Dikarya</taxon>
        <taxon>Ascomycota</taxon>
        <taxon>Pezizomycotina</taxon>
        <taxon>Dothideomycetes</taxon>
        <taxon>Pleosporomycetidae</taxon>
        <taxon>Pleosporales</taxon>
        <taxon>Pleosporineae</taxon>
        <taxon>Pleosporaceae</taxon>
        <taxon>Curvularia</taxon>
    </lineage>
</organism>
<sequence length="276" mass="30877">MSEKLVPSDPAKVMVIREVVPRVITTLSVPFWRFGKIKIGGRGTIVRLQSGSLAVFSPVALTDEVKATVASLGEVRYICAPDAEHHIFLGPWHKAYPSAQIMGPETLPDLRAKDSTKEPVPFAHLFRASKRLETIAPEFDAEFTWEYVPSHANKEILFHHKPTRTLIEADFLFNSPPTEQFSRSGVDATSGLFTKLFSALTSTQGKALGQQRMIWWGTSAMDRKGFAASTARIDGWDFDRIIPCHGDVIETGGKEVFRKVLRWHLELARKEGFKEA</sequence>
<accession>A0A9P4W2W7</accession>
<evidence type="ECO:0000313" key="1">
    <source>
        <dbReference type="EMBL" id="KAF2995569.1"/>
    </source>
</evidence>
<dbReference type="AlphaFoldDB" id="A0A9P4W2W7"/>
<proteinExistence type="predicted"/>
<gene>
    <name evidence="1" type="ORF">E8E13_004208</name>
</gene>
<name>A0A9P4W2W7_CURKU</name>
<evidence type="ECO:0000313" key="2">
    <source>
        <dbReference type="Proteomes" id="UP000801428"/>
    </source>
</evidence>
<dbReference type="Pfam" id="PF14234">
    <property type="entry name" value="DUF4336"/>
    <property type="match status" value="1"/>
</dbReference>
<dbReference type="PANTHER" id="PTHR33835:SF1">
    <property type="entry name" value="METALLO-BETA-LACTAMASE DOMAIN-CONTAINING PROTEIN"/>
    <property type="match status" value="1"/>
</dbReference>
<dbReference type="InterPro" id="IPR025638">
    <property type="entry name" value="DUF4336"/>
</dbReference>
<keyword evidence="2" id="KW-1185">Reference proteome</keyword>
<dbReference type="EMBL" id="SWKU01000032">
    <property type="protein sequence ID" value="KAF2995569.1"/>
    <property type="molecule type" value="Genomic_DNA"/>
</dbReference>
<dbReference type="Gene3D" id="3.60.15.10">
    <property type="entry name" value="Ribonuclease Z/Hydroxyacylglutathione hydrolase-like"/>
    <property type="match status" value="1"/>
</dbReference>
<dbReference type="InterPro" id="IPR036866">
    <property type="entry name" value="RibonucZ/Hydroxyglut_hydro"/>
</dbReference>
<dbReference type="Proteomes" id="UP000801428">
    <property type="component" value="Unassembled WGS sequence"/>
</dbReference>
<dbReference type="PANTHER" id="PTHR33835">
    <property type="entry name" value="YALI0C07656P"/>
    <property type="match status" value="1"/>
</dbReference>